<proteinExistence type="predicted"/>
<reference evidence="2" key="1">
    <citation type="submission" date="2020-11" db="EMBL/GenBank/DDBJ databases">
        <authorList>
            <consortium name="DOE Joint Genome Institute"/>
            <person name="Ahrendt S."/>
            <person name="Riley R."/>
            <person name="Andreopoulos W."/>
            <person name="Labutti K."/>
            <person name="Pangilinan J."/>
            <person name="Ruiz-Duenas F.J."/>
            <person name="Barrasa J.M."/>
            <person name="Sanchez-Garcia M."/>
            <person name="Camarero S."/>
            <person name="Miyauchi S."/>
            <person name="Serrano A."/>
            <person name="Linde D."/>
            <person name="Babiker R."/>
            <person name="Drula E."/>
            <person name="Ayuso-Fernandez I."/>
            <person name="Pacheco R."/>
            <person name="Padilla G."/>
            <person name="Ferreira P."/>
            <person name="Barriuso J."/>
            <person name="Kellner H."/>
            <person name="Castanera R."/>
            <person name="Alfaro M."/>
            <person name="Ramirez L."/>
            <person name="Pisabarro A.G."/>
            <person name="Kuo A."/>
            <person name="Tritt A."/>
            <person name="Lipzen A."/>
            <person name="He G."/>
            <person name="Yan M."/>
            <person name="Ng V."/>
            <person name="Cullen D."/>
            <person name="Martin F."/>
            <person name="Rosso M.-N."/>
            <person name="Henrissat B."/>
            <person name="Hibbett D."/>
            <person name="Martinez A.T."/>
            <person name="Grigoriev I.V."/>
        </authorList>
    </citation>
    <scope>NUCLEOTIDE SEQUENCE</scope>
    <source>
        <strain evidence="2">AH 40177</strain>
    </source>
</reference>
<dbReference type="OrthoDB" id="2893556at2759"/>
<feature type="chain" id="PRO_5040226101" evidence="1">
    <location>
        <begin position="21"/>
        <end position="326"/>
    </location>
</feature>
<gene>
    <name evidence="2" type="ORF">BDP27DRAFT_1420756</name>
</gene>
<protein>
    <submittedName>
        <fullName evidence="2">Uncharacterized protein</fullName>
    </submittedName>
</protein>
<accession>A0A9P5U943</accession>
<feature type="signal peptide" evidence="1">
    <location>
        <begin position="1"/>
        <end position="20"/>
    </location>
</feature>
<evidence type="ECO:0000256" key="1">
    <source>
        <dbReference type="SAM" id="SignalP"/>
    </source>
</evidence>
<dbReference type="EMBL" id="JADNRY010000048">
    <property type="protein sequence ID" value="KAF9069633.1"/>
    <property type="molecule type" value="Genomic_DNA"/>
</dbReference>
<name>A0A9P5U943_9AGAR</name>
<dbReference type="Proteomes" id="UP000772434">
    <property type="component" value="Unassembled WGS sequence"/>
</dbReference>
<organism evidence="2 3">
    <name type="scientific">Rhodocollybia butyracea</name>
    <dbReference type="NCBI Taxonomy" id="206335"/>
    <lineage>
        <taxon>Eukaryota</taxon>
        <taxon>Fungi</taxon>
        <taxon>Dikarya</taxon>
        <taxon>Basidiomycota</taxon>
        <taxon>Agaricomycotina</taxon>
        <taxon>Agaricomycetes</taxon>
        <taxon>Agaricomycetidae</taxon>
        <taxon>Agaricales</taxon>
        <taxon>Marasmiineae</taxon>
        <taxon>Omphalotaceae</taxon>
        <taxon>Rhodocollybia</taxon>
    </lineage>
</organism>
<keyword evidence="3" id="KW-1185">Reference proteome</keyword>
<dbReference type="AlphaFoldDB" id="A0A9P5U943"/>
<keyword evidence="1" id="KW-0732">Signal</keyword>
<evidence type="ECO:0000313" key="2">
    <source>
        <dbReference type="EMBL" id="KAF9069633.1"/>
    </source>
</evidence>
<evidence type="ECO:0000313" key="3">
    <source>
        <dbReference type="Proteomes" id="UP000772434"/>
    </source>
</evidence>
<comment type="caution">
    <text evidence="2">The sequence shown here is derived from an EMBL/GenBank/DDBJ whole genome shotgun (WGS) entry which is preliminary data.</text>
</comment>
<sequence>MSAFISVISAISSIITVVNAFQDLFPYGSKNQISLQDFAGLLRQENVRFFTEVEAARLQSTRLSFYDVWLPAISKRTTITPGDLNLPTGEFYHVYPQLRDAIRDVHMRVETLAAVFRANTTALHVDDFLRGLFLLMELYGLLLHMHAVWATLRRVEVGAATFDDPRLNVETRYAITYTSSAQAFVREMLDLVILVLGRDRRTTTSIRFNDTYSPLGNPPFRYNLLRLPNSYRRDTLSDDNASSWISQARNGHINSVRALYDTVTQDGPKFLGEMDKLMSMLDARLVRQGGVRGLNKLHGVDDVYNSEKEEKEALLEISKDGDEEAT</sequence>